<dbReference type="Pfam" id="PF04480">
    <property type="entry name" value="DUF559"/>
    <property type="match status" value="1"/>
</dbReference>
<dbReference type="Gene3D" id="3.40.960.10">
    <property type="entry name" value="VSR Endonuclease"/>
    <property type="match status" value="1"/>
</dbReference>
<dbReference type="InterPro" id="IPR011335">
    <property type="entry name" value="Restrct_endonuc-II-like"/>
</dbReference>
<organism evidence="2 3">
    <name type="scientific">Speluncibacter jeojiensis</name>
    <dbReference type="NCBI Taxonomy" id="2710754"/>
    <lineage>
        <taxon>Bacteria</taxon>
        <taxon>Bacillati</taxon>
        <taxon>Actinomycetota</taxon>
        <taxon>Actinomycetes</taxon>
        <taxon>Mycobacteriales</taxon>
        <taxon>Speluncibacteraceae</taxon>
        <taxon>Speluncibacter</taxon>
    </lineage>
</organism>
<keyword evidence="2" id="KW-0255">Endonuclease</keyword>
<evidence type="ECO:0000313" key="3">
    <source>
        <dbReference type="Proteomes" id="UP001152755"/>
    </source>
</evidence>
<dbReference type="AlphaFoldDB" id="A0A9X4M339"/>
<feature type="domain" description="DUF559" evidence="1">
    <location>
        <begin position="170"/>
        <end position="275"/>
    </location>
</feature>
<dbReference type="EMBL" id="JANRHA010000007">
    <property type="protein sequence ID" value="MDG3015222.1"/>
    <property type="molecule type" value="Genomic_DNA"/>
</dbReference>
<dbReference type="GO" id="GO:0004519">
    <property type="term" value="F:endonuclease activity"/>
    <property type="evidence" value="ECO:0007669"/>
    <property type="project" value="UniProtKB-KW"/>
</dbReference>
<gene>
    <name evidence="2" type="ORF">NVS88_11740</name>
</gene>
<keyword evidence="3" id="KW-1185">Reference proteome</keyword>
<comment type="caution">
    <text evidence="2">The sequence shown here is derived from an EMBL/GenBank/DDBJ whole genome shotgun (WGS) entry which is preliminary data.</text>
</comment>
<name>A0A9X4M339_9ACTN</name>
<dbReference type="Proteomes" id="UP001152755">
    <property type="component" value="Unassembled WGS sequence"/>
</dbReference>
<keyword evidence="2" id="KW-0378">Hydrolase</keyword>
<accession>A0A9X4M339</accession>
<sequence>MRPPFGVQTLAQLTATGIDRSTVQRRGRYTRLLPAIYATEQVTTLARCFAVTLWQPRAVLSHRTAAWLWRLTDEPDVVEATVPRAVSVGAQAPSWLRLYRRNLDRDARSSAWGMPVVTDARALLDCVAVLEGEEADRLVDAALDRTISRRAVEQRCARDAGTHGAPAARRQLREAATLADSEPERLLGRALARRGYRLPANTVRVVGYWPDLVDVRSRTLIEVDGLGPHSEPPTFRRDRRRQNALIAERWYVLRYAGADVMADVEGIADEIVSVLRRRRANRRG</sequence>
<dbReference type="InterPro" id="IPR007569">
    <property type="entry name" value="DUF559"/>
</dbReference>
<evidence type="ECO:0000259" key="1">
    <source>
        <dbReference type="Pfam" id="PF04480"/>
    </source>
</evidence>
<evidence type="ECO:0000313" key="2">
    <source>
        <dbReference type="EMBL" id="MDG3015222.1"/>
    </source>
</evidence>
<dbReference type="RefSeq" id="WP_277835654.1">
    <property type="nucleotide sequence ID" value="NZ_JAAIVF010000008.1"/>
</dbReference>
<protein>
    <submittedName>
        <fullName evidence="2">Endonuclease domain-containing protein</fullName>
    </submittedName>
</protein>
<reference evidence="2" key="1">
    <citation type="submission" date="2022-08" db="EMBL/GenBank/DDBJ databases">
        <title>Genome analysis of Corynebacteriales strain.</title>
        <authorList>
            <person name="Lee S.D."/>
        </authorList>
    </citation>
    <scope>NUCLEOTIDE SEQUENCE</scope>
    <source>
        <strain evidence="2">D3-21</strain>
    </source>
</reference>
<keyword evidence="2" id="KW-0540">Nuclease</keyword>
<dbReference type="SUPFAM" id="SSF52980">
    <property type="entry name" value="Restriction endonuclease-like"/>
    <property type="match status" value="1"/>
</dbReference>
<proteinExistence type="predicted"/>